<reference evidence="2" key="1">
    <citation type="submission" date="2016-07" db="EMBL/GenBank/DDBJ databases">
        <title>Microvirga ossetica sp. nov. a new species of rhizobia isolated from root nodules of the legume species Vicia alpestris Steven originated from North Ossetia region in the Caucasus.</title>
        <authorList>
            <person name="Safronova V.I."/>
            <person name="Kuznetsova I.G."/>
            <person name="Sazanova A.L."/>
            <person name="Belimov A."/>
            <person name="Andronov E."/>
            <person name="Osledkin Y.S."/>
            <person name="Onishchuk O.P."/>
            <person name="Kurchak O.N."/>
            <person name="Shaposhnikov A.I."/>
            <person name="Willems A."/>
            <person name="Tikhonovich I.A."/>
        </authorList>
    </citation>
    <scope>NUCLEOTIDE SEQUENCE [LARGE SCALE GENOMIC DNA]</scope>
    <source>
        <strain evidence="2">V5/3M</strain>
        <plasmid evidence="2">unnamed3</plasmid>
    </source>
</reference>
<feature type="transmembrane region" description="Helical" evidence="1">
    <location>
        <begin position="40"/>
        <end position="59"/>
    </location>
</feature>
<keyword evidence="1" id="KW-1133">Transmembrane helix</keyword>
<evidence type="ECO:0000256" key="1">
    <source>
        <dbReference type="SAM" id="Phobius"/>
    </source>
</evidence>
<keyword evidence="1" id="KW-0812">Transmembrane</keyword>
<dbReference type="EMBL" id="CP016618">
    <property type="protein sequence ID" value="ANY83758.1"/>
    <property type="molecule type" value="Genomic_DNA"/>
</dbReference>
<geneLocation type="plasmid" evidence="2">
    <name>unnamed3</name>
</geneLocation>
<evidence type="ECO:0000313" key="2">
    <source>
        <dbReference type="EMBL" id="ANY83758.1"/>
    </source>
</evidence>
<accession>A0A1B2EUX6</accession>
<gene>
    <name evidence="2" type="ORF">BB934_36630</name>
</gene>
<sequence length="61" mass="6424">MGMFGQHPLRHTSGVVFAMSQKAISADDTAAVLSVQFMRASVRFVASMVALIGVSLLLASL</sequence>
<keyword evidence="2" id="KW-0614">Plasmid</keyword>
<protein>
    <submittedName>
        <fullName evidence="2">Uncharacterized protein</fullName>
    </submittedName>
</protein>
<keyword evidence="1" id="KW-0472">Membrane</keyword>
<dbReference type="AlphaFoldDB" id="A0A1B2EUX6"/>
<dbReference type="KEGG" id="moc:BB934_36630"/>
<name>A0A1B2EUX6_9HYPH</name>
<proteinExistence type="predicted"/>
<organism evidence="2">
    <name type="scientific">Microvirga ossetica</name>
    <dbReference type="NCBI Taxonomy" id="1882682"/>
    <lineage>
        <taxon>Bacteria</taxon>
        <taxon>Pseudomonadati</taxon>
        <taxon>Pseudomonadota</taxon>
        <taxon>Alphaproteobacteria</taxon>
        <taxon>Hyphomicrobiales</taxon>
        <taxon>Methylobacteriaceae</taxon>
        <taxon>Microvirga</taxon>
    </lineage>
</organism>